<dbReference type="InterPro" id="IPR023459">
    <property type="entry name" value="Tscrpt_elong_fac_GreA/B_fam"/>
</dbReference>
<dbReference type="GO" id="GO:0032784">
    <property type="term" value="P:regulation of DNA-templated transcription elongation"/>
    <property type="evidence" value="ECO:0007669"/>
    <property type="project" value="InterPro"/>
</dbReference>
<accession>D2QK34</accession>
<dbReference type="SUPFAM" id="SSF54534">
    <property type="entry name" value="FKBP-like"/>
    <property type="match status" value="1"/>
</dbReference>
<dbReference type="PANTHER" id="PTHR30437:SF4">
    <property type="entry name" value="TRANSCRIPTION ELONGATION FACTOR GREA"/>
    <property type="match status" value="1"/>
</dbReference>
<dbReference type="RefSeq" id="WP_012925707.1">
    <property type="nucleotide sequence ID" value="NC_013730.1"/>
</dbReference>
<evidence type="ECO:0000256" key="1">
    <source>
        <dbReference type="SAM" id="Coils"/>
    </source>
</evidence>
<evidence type="ECO:0000313" key="4">
    <source>
        <dbReference type="Proteomes" id="UP000002028"/>
    </source>
</evidence>
<dbReference type="GO" id="GO:0003677">
    <property type="term" value="F:DNA binding"/>
    <property type="evidence" value="ECO:0007669"/>
    <property type="project" value="InterPro"/>
</dbReference>
<dbReference type="eggNOG" id="COG0782">
    <property type="taxonomic scope" value="Bacteria"/>
</dbReference>
<dbReference type="HOGENOM" id="CLU_101379_3_1_10"/>
<sequence>MSRAFLKNESAGDPVVIPARAPLPAGSVNYVTPRGLAMLRDEFEKLEKEHALAQTQLTDENERTRQLALLNGQIAALNQRIATAKVVNMQDHPLDEVRFGATVTLSSQSTGKADQQLTIVGVDEADAIHGRIAFPAPIARLLLGKKVGDFITLRTPRGENALEITSIYYND</sequence>
<evidence type="ECO:0000313" key="3">
    <source>
        <dbReference type="EMBL" id="ADB37156.1"/>
    </source>
</evidence>
<dbReference type="Gene3D" id="3.10.50.30">
    <property type="entry name" value="Transcription elongation factor, GreA/GreB, C-terminal domain"/>
    <property type="match status" value="1"/>
</dbReference>
<keyword evidence="1" id="KW-0175">Coiled coil</keyword>
<dbReference type="InterPro" id="IPR036953">
    <property type="entry name" value="GreA/GreB_C_sf"/>
</dbReference>
<dbReference type="EMBL" id="CP001769">
    <property type="protein sequence ID" value="ADB37156.1"/>
    <property type="molecule type" value="Genomic_DNA"/>
</dbReference>
<keyword evidence="3" id="KW-0251">Elongation factor</keyword>
<dbReference type="PIRSF" id="PIRSF006092">
    <property type="entry name" value="GreA_GreB"/>
    <property type="match status" value="1"/>
</dbReference>
<keyword evidence="3" id="KW-0648">Protein biosynthesis</keyword>
<dbReference type="FunFam" id="3.10.50.30:FF:000001">
    <property type="entry name" value="Transcription elongation factor GreA"/>
    <property type="match status" value="1"/>
</dbReference>
<reference evidence="3 4" key="1">
    <citation type="journal article" date="2010" name="Stand. Genomic Sci.">
        <title>Complete genome sequence of Spirosoma linguale type strain (1).</title>
        <authorList>
            <person name="Lail K."/>
            <person name="Sikorski J."/>
            <person name="Saunders E."/>
            <person name="Lapidus A."/>
            <person name="Glavina Del Rio T."/>
            <person name="Copeland A."/>
            <person name="Tice H."/>
            <person name="Cheng J.-F."/>
            <person name="Lucas S."/>
            <person name="Nolan M."/>
            <person name="Bruce D."/>
            <person name="Goodwin L."/>
            <person name="Pitluck S."/>
            <person name="Ivanova N."/>
            <person name="Mavromatis K."/>
            <person name="Ovchinnikova G."/>
            <person name="Pati A."/>
            <person name="Chen A."/>
            <person name="Palaniappan K."/>
            <person name="Land M."/>
            <person name="Hauser L."/>
            <person name="Chang Y.-J."/>
            <person name="Jeffries C.D."/>
            <person name="Chain P."/>
            <person name="Brettin T."/>
            <person name="Detter J.C."/>
            <person name="Schuetze A."/>
            <person name="Rohde M."/>
            <person name="Tindall B.J."/>
            <person name="Goeker M."/>
            <person name="Bristow J."/>
            <person name="Eisen J.A."/>
            <person name="Markowitz V."/>
            <person name="Hugenholtz P."/>
            <person name="Kyrpides N.C."/>
            <person name="Klenk H.-P."/>
            <person name="Chen F."/>
        </authorList>
    </citation>
    <scope>NUCLEOTIDE SEQUENCE [LARGE SCALE GENOMIC DNA]</scope>
    <source>
        <strain evidence="4">ATCC 33905 / DSM 74 / LMG 10896 / Claus 1</strain>
    </source>
</reference>
<dbReference type="GO" id="GO:0070063">
    <property type="term" value="F:RNA polymerase binding"/>
    <property type="evidence" value="ECO:0007669"/>
    <property type="project" value="InterPro"/>
</dbReference>
<dbReference type="AlphaFoldDB" id="D2QK34"/>
<gene>
    <name evidence="3" type="ordered locus">Slin_1105</name>
</gene>
<dbReference type="Proteomes" id="UP000002028">
    <property type="component" value="Chromosome"/>
</dbReference>
<dbReference type="GO" id="GO:0003746">
    <property type="term" value="F:translation elongation factor activity"/>
    <property type="evidence" value="ECO:0007669"/>
    <property type="project" value="UniProtKB-KW"/>
</dbReference>
<feature type="coiled-coil region" evidence="1">
    <location>
        <begin position="36"/>
        <end position="63"/>
    </location>
</feature>
<evidence type="ECO:0000259" key="2">
    <source>
        <dbReference type="Pfam" id="PF01272"/>
    </source>
</evidence>
<dbReference type="GO" id="GO:0006354">
    <property type="term" value="P:DNA-templated transcription elongation"/>
    <property type="evidence" value="ECO:0007669"/>
    <property type="project" value="TreeGrafter"/>
</dbReference>
<dbReference type="Pfam" id="PF01272">
    <property type="entry name" value="GreA_GreB"/>
    <property type="match status" value="1"/>
</dbReference>
<name>D2QK34_SPILD</name>
<dbReference type="PANTHER" id="PTHR30437">
    <property type="entry name" value="TRANSCRIPTION ELONGATION FACTOR GREA"/>
    <property type="match status" value="1"/>
</dbReference>
<organism evidence="3 4">
    <name type="scientific">Spirosoma linguale (strain ATCC 33905 / DSM 74 / LMG 10896 / Claus 1)</name>
    <dbReference type="NCBI Taxonomy" id="504472"/>
    <lineage>
        <taxon>Bacteria</taxon>
        <taxon>Pseudomonadati</taxon>
        <taxon>Bacteroidota</taxon>
        <taxon>Cytophagia</taxon>
        <taxon>Cytophagales</taxon>
        <taxon>Cytophagaceae</taxon>
        <taxon>Spirosoma</taxon>
    </lineage>
</organism>
<protein>
    <submittedName>
        <fullName evidence="3">GreA/GreB family elongation factor</fullName>
    </submittedName>
</protein>
<keyword evidence="4" id="KW-1185">Reference proteome</keyword>
<dbReference type="InterPro" id="IPR001437">
    <property type="entry name" value="Tscrpt_elong_fac_GreA/B_C"/>
</dbReference>
<proteinExistence type="predicted"/>
<dbReference type="STRING" id="504472.Slin_1105"/>
<feature type="domain" description="Transcription elongation factor GreA/GreB C-terminal" evidence="2">
    <location>
        <begin position="94"/>
        <end position="169"/>
    </location>
</feature>
<dbReference type="KEGG" id="sli:Slin_1105"/>